<dbReference type="AlphaFoldDB" id="A2E559"/>
<accession>A2E559</accession>
<name>A2E559_TRIV3</name>
<dbReference type="Proteomes" id="UP000001542">
    <property type="component" value="Unassembled WGS sequence"/>
</dbReference>
<reference evidence="1" key="2">
    <citation type="journal article" date="2007" name="Science">
        <title>Draft genome sequence of the sexually transmitted pathogen Trichomonas vaginalis.</title>
        <authorList>
            <person name="Carlton J.M."/>
            <person name="Hirt R.P."/>
            <person name="Silva J.C."/>
            <person name="Delcher A.L."/>
            <person name="Schatz M."/>
            <person name="Zhao Q."/>
            <person name="Wortman J.R."/>
            <person name="Bidwell S.L."/>
            <person name="Alsmark U.C.M."/>
            <person name="Besteiro S."/>
            <person name="Sicheritz-Ponten T."/>
            <person name="Noel C.J."/>
            <person name="Dacks J.B."/>
            <person name="Foster P.G."/>
            <person name="Simillion C."/>
            <person name="Van de Peer Y."/>
            <person name="Miranda-Saavedra D."/>
            <person name="Barton G.J."/>
            <person name="Westrop G.D."/>
            <person name="Mueller S."/>
            <person name="Dessi D."/>
            <person name="Fiori P.L."/>
            <person name="Ren Q."/>
            <person name="Paulsen I."/>
            <person name="Zhang H."/>
            <person name="Bastida-Corcuera F.D."/>
            <person name="Simoes-Barbosa A."/>
            <person name="Brown M.T."/>
            <person name="Hayes R.D."/>
            <person name="Mukherjee M."/>
            <person name="Okumura C.Y."/>
            <person name="Schneider R."/>
            <person name="Smith A.J."/>
            <person name="Vanacova S."/>
            <person name="Villalvazo M."/>
            <person name="Haas B.J."/>
            <person name="Pertea M."/>
            <person name="Feldblyum T.V."/>
            <person name="Utterback T.R."/>
            <person name="Shu C.L."/>
            <person name="Osoegawa K."/>
            <person name="de Jong P.J."/>
            <person name="Hrdy I."/>
            <person name="Horvathova L."/>
            <person name="Zubacova Z."/>
            <person name="Dolezal P."/>
            <person name="Malik S.B."/>
            <person name="Logsdon J.M. Jr."/>
            <person name="Henze K."/>
            <person name="Gupta A."/>
            <person name="Wang C.C."/>
            <person name="Dunne R.L."/>
            <person name="Upcroft J.A."/>
            <person name="Upcroft P."/>
            <person name="White O."/>
            <person name="Salzberg S.L."/>
            <person name="Tang P."/>
            <person name="Chiu C.-H."/>
            <person name="Lee Y.-S."/>
            <person name="Embley T.M."/>
            <person name="Coombs G.H."/>
            <person name="Mottram J.C."/>
            <person name="Tachezy J."/>
            <person name="Fraser-Liggett C.M."/>
            <person name="Johnson P.J."/>
        </authorList>
    </citation>
    <scope>NUCLEOTIDE SEQUENCE [LARGE SCALE GENOMIC DNA]</scope>
    <source>
        <strain evidence="1">G3</strain>
    </source>
</reference>
<protein>
    <submittedName>
        <fullName evidence="1">Uncharacterized protein</fullName>
    </submittedName>
</protein>
<dbReference type="RefSeq" id="XP_001324490.1">
    <property type="nucleotide sequence ID" value="XM_001324455.1"/>
</dbReference>
<proteinExistence type="predicted"/>
<dbReference type="VEuPathDB" id="TrichDB:TVAG_028200"/>
<gene>
    <name evidence="1" type="ORF">TVAG_028200</name>
</gene>
<dbReference type="EMBL" id="DS113305">
    <property type="protein sequence ID" value="EAY12267.1"/>
    <property type="molecule type" value="Genomic_DNA"/>
</dbReference>
<organism evidence="1 2">
    <name type="scientific">Trichomonas vaginalis (strain ATCC PRA-98 / G3)</name>
    <dbReference type="NCBI Taxonomy" id="412133"/>
    <lineage>
        <taxon>Eukaryota</taxon>
        <taxon>Metamonada</taxon>
        <taxon>Parabasalia</taxon>
        <taxon>Trichomonadida</taxon>
        <taxon>Trichomonadidae</taxon>
        <taxon>Trichomonas</taxon>
    </lineage>
</organism>
<reference evidence="1" key="1">
    <citation type="submission" date="2006-10" db="EMBL/GenBank/DDBJ databases">
        <authorList>
            <person name="Amadeo P."/>
            <person name="Zhao Q."/>
            <person name="Wortman J."/>
            <person name="Fraser-Liggett C."/>
            <person name="Carlton J."/>
        </authorList>
    </citation>
    <scope>NUCLEOTIDE SEQUENCE</scope>
    <source>
        <strain evidence="1">G3</strain>
    </source>
</reference>
<dbReference type="KEGG" id="tva:4770229"/>
<dbReference type="InParanoid" id="A2E559"/>
<dbReference type="VEuPathDB" id="TrichDB:TVAGG3_0419470"/>
<keyword evidence="2" id="KW-1185">Reference proteome</keyword>
<evidence type="ECO:0000313" key="2">
    <source>
        <dbReference type="Proteomes" id="UP000001542"/>
    </source>
</evidence>
<sequence>MILYRQYVGNNVYSSLGFKIYQLVFEHNFTTSRCFKDAGEARNSSAPGKFSILYDLENKKYIMKDHFRHFIAEYPEIKLINSWKQINSPTEENEVPGQTNASGFVPDITELPMNGWGGLVRTNMLDINYNVKFSYLDGNPGIWT</sequence>
<evidence type="ECO:0000313" key="1">
    <source>
        <dbReference type="EMBL" id="EAY12267.1"/>
    </source>
</evidence>